<comment type="caution">
    <text evidence="2">The sequence shown here is derived from an EMBL/GenBank/DDBJ whole genome shotgun (WGS) entry which is preliminary data.</text>
</comment>
<reference evidence="2 3" key="1">
    <citation type="submission" date="2024-02" db="EMBL/GenBank/DDBJ databases">
        <title>De novo assembly and annotation of 12 fungi associated with fruit tree decline syndrome in Ontario, Canada.</title>
        <authorList>
            <person name="Sulman M."/>
            <person name="Ellouze W."/>
            <person name="Ilyukhin E."/>
        </authorList>
    </citation>
    <scope>NUCLEOTIDE SEQUENCE [LARGE SCALE GENOMIC DNA]</scope>
    <source>
        <strain evidence="2 3">M1-105</strain>
    </source>
</reference>
<evidence type="ECO:0000259" key="1">
    <source>
        <dbReference type="Pfam" id="PF14226"/>
    </source>
</evidence>
<dbReference type="InterPro" id="IPR027443">
    <property type="entry name" value="IPNS-like_sf"/>
</dbReference>
<feature type="domain" description="Non-haem dioxygenase N-terminal" evidence="1">
    <location>
        <begin position="1"/>
        <end position="47"/>
    </location>
</feature>
<name>A0ABR3STC4_9PEZI</name>
<evidence type="ECO:0000313" key="3">
    <source>
        <dbReference type="Proteomes" id="UP001521116"/>
    </source>
</evidence>
<dbReference type="InterPro" id="IPR026992">
    <property type="entry name" value="DIOX_N"/>
</dbReference>
<dbReference type="EMBL" id="JAJVDC020000060">
    <property type="protein sequence ID" value="KAL1628650.1"/>
    <property type="molecule type" value="Genomic_DNA"/>
</dbReference>
<protein>
    <recommendedName>
        <fullName evidence="1">Non-haem dioxygenase N-terminal domain-containing protein</fullName>
    </recommendedName>
</protein>
<sequence length="76" mass="8545">MFELSRAFFQSPREVKAECPYQKGKNQGWVGMHAETLDPKSQKVDLSSTGLRRTCLEPRICLSRVVAQSQPIPPPS</sequence>
<keyword evidence="3" id="KW-1185">Reference proteome</keyword>
<gene>
    <name evidence="2" type="ORF">SLS56_005759</name>
</gene>
<organism evidence="2 3">
    <name type="scientific">Neofusicoccum ribis</name>
    <dbReference type="NCBI Taxonomy" id="45134"/>
    <lineage>
        <taxon>Eukaryota</taxon>
        <taxon>Fungi</taxon>
        <taxon>Dikarya</taxon>
        <taxon>Ascomycota</taxon>
        <taxon>Pezizomycotina</taxon>
        <taxon>Dothideomycetes</taxon>
        <taxon>Dothideomycetes incertae sedis</taxon>
        <taxon>Botryosphaeriales</taxon>
        <taxon>Botryosphaeriaceae</taxon>
        <taxon>Neofusicoccum</taxon>
    </lineage>
</organism>
<proteinExistence type="predicted"/>
<evidence type="ECO:0000313" key="2">
    <source>
        <dbReference type="EMBL" id="KAL1628650.1"/>
    </source>
</evidence>
<dbReference type="Proteomes" id="UP001521116">
    <property type="component" value="Unassembled WGS sequence"/>
</dbReference>
<accession>A0ABR3STC4</accession>
<dbReference type="Pfam" id="PF14226">
    <property type="entry name" value="DIOX_N"/>
    <property type="match status" value="1"/>
</dbReference>
<dbReference type="Gene3D" id="2.60.120.330">
    <property type="entry name" value="B-lactam Antibiotic, Isopenicillin N Synthase, Chain"/>
    <property type="match status" value="1"/>
</dbReference>